<comment type="cofactor">
    <cofactor evidence="1">
        <name>pyridoxal 5'-phosphate</name>
        <dbReference type="ChEBI" id="CHEBI:597326"/>
    </cofactor>
</comment>
<dbReference type="InterPro" id="IPR015421">
    <property type="entry name" value="PyrdxlP-dep_Trfase_major"/>
</dbReference>
<dbReference type="Proteomes" id="UP001497522">
    <property type="component" value="Chromosome 9"/>
</dbReference>
<organism evidence="5 6">
    <name type="scientific">Sphagnum jensenii</name>
    <dbReference type="NCBI Taxonomy" id="128206"/>
    <lineage>
        <taxon>Eukaryota</taxon>
        <taxon>Viridiplantae</taxon>
        <taxon>Streptophyta</taxon>
        <taxon>Embryophyta</taxon>
        <taxon>Bryophyta</taxon>
        <taxon>Sphagnophytina</taxon>
        <taxon>Sphagnopsida</taxon>
        <taxon>Sphagnales</taxon>
        <taxon>Sphagnaceae</taxon>
        <taxon>Sphagnum</taxon>
    </lineage>
</organism>
<name>A0ABP1C1U5_9BRYO</name>
<evidence type="ECO:0000256" key="1">
    <source>
        <dbReference type="ARBA" id="ARBA00001933"/>
    </source>
</evidence>
<dbReference type="EMBL" id="OZ023710">
    <property type="protein sequence ID" value="CAK9882751.1"/>
    <property type="molecule type" value="Genomic_DNA"/>
</dbReference>
<dbReference type="SUPFAM" id="SSF53383">
    <property type="entry name" value="PLP-dependent transferases"/>
    <property type="match status" value="1"/>
</dbReference>
<dbReference type="Gene3D" id="3.90.1150.10">
    <property type="entry name" value="Aspartate Aminotransferase, domain 1"/>
    <property type="match status" value="1"/>
</dbReference>
<dbReference type="Gene3D" id="3.40.640.10">
    <property type="entry name" value="Type I PLP-dependent aspartate aminotransferase-like (Major domain)"/>
    <property type="match status" value="1"/>
</dbReference>
<feature type="domain" description="Alliinase C-terminal" evidence="4">
    <location>
        <begin position="233"/>
        <end position="618"/>
    </location>
</feature>
<dbReference type="InterPro" id="IPR050478">
    <property type="entry name" value="Ethylene_sulfur-biosynth"/>
</dbReference>
<evidence type="ECO:0000313" key="5">
    <source>
        <dbReference type="EMBL" id="CAK9882751.1"/>
    </source>
</evidence>
<dbReference type="InterPro" id="IPR006948">
    <property type="entry name" value="Alliinase_C"/>
</dbReference>
<evidence type="ECO:0000313" key="6">
    <source>
        <dbReference type="Proteomes" id="UP001497522"/>
    </source>
</evidence>
<protein>
    <recommendedName>
        <fullName evidence="4">Alliinase C-terminal domain-containing protein</fullName>
    </recommendedName>
</protein>
<dbReference type="PANTHER" id="PTHR43795:SF22">
    <property type="entry name" value="TRYPTOPHAN AMINOTRANSFERASE-RELATED PROTEIN 2"/>
    <property type="match status" value="1"/>
</dbReference>
<evidence type="ECO:0000256" key="2">
    <source>
        <dbReference type="ARBA" id="ARBA00006312"/>
    </source>
</evidence>
<reference evidence="5" key="1">
    <citation type="submission" date="2024-03" db="EMBL/GenBank/DDBJ databases">
        <authorList>
            <consortium name="ELIXIR-Norway"/>
            <consortium name="Elixir Norway"/>
        </authorList>
    </citation>
    <scope>NUCLEOTIDE SEQUENCE</scope>
</reference>
<comment type="similarity">
    <text evidence="2">Belongs to the alliinase family.</text>
</comment>
<dbReference type="InterPro" id="IPR037029">
    <property type="entry name" value="Alliinase_N_sf"/>
</dbReference>
<gene>
    <name evidence="5" type="ORF">CSSPJE1EN2_LOCUS24002</name>
</gene>
<keyword evidence="6" id="KW-1185">Reference proteome</keyword>
<dbReference type="PANTHER" id="PTHR43795">
    <property type="entry name" value="BIFUNCTIONAL ASPARTATE AMINOTRANSFERASE AND GLUTAMATE/ASPARTATE-PREPHENATE AMINOTRANSFERASE-RELATED"/>
    <property type="match status" value="1"/>
</dbReference>
<accession>A0ABP1C1U5</accession>
<keyword evidence="3" id="KW-0663">Pyridoxal phosphate</keyword>
<evidence type="ECO:0000256" key="3">
    <source>
        <dbReference type="ARBA" id="ARBA00022898"/>
    </source>
</evidence>
<dbReference type="Pfam" id="PF04864">
    <property type="entry name" value="Alliinase_C"/>
    <property type="match status" value="1"/>
</dbReference>
<dbReference type="InterPro" id="IPR015424">
    <property type="entry name" value="PyrdxlP-dep_Trfase"/>
</dbReference>
<sequence>MGGSRGGDRVAATTHQLLQQQCHNGENHRPIAKVTAAAAAPVLLLSRKKRINVAQSHGLAQCPLSWLPFHASLALNLALVYYICLSLSPDRALQHDDHGIRCSSLSNHHQQEQEQQLLHRSPHSAAASPNVFCNNTRLNTSFSRDPWEEPVLLQADDDSPCVSCAPAPVLEGSSYVSFSALDHARECSSNGHFVVSDQQQQKKAAGRRIGACHCHPCFTGPRCAELATNCILNLSIGDPTIFESYWLTLGSQATTVIPAWQGMSYFAHKHNAFLFVDHHLELTIRELHTLVGNAVTQDRYILLGVGSTQLFQAAIYALAANLPENSTPTTSDPIKIVSAVPFYSAYAEAVDYQKSAKYKWAGDATKFQQVAAAGGGGGGRNLDRAASFIEVVTSPSNPEGSNCQAVLHHQEGGAAGGGPQQGSSSSTIHDLAYYWPQYTPITAPADNPLMLFTFSKITGHAGTRLGWAIVEDKRIAMKMFEYIRVNTLGVSQDAQRRAFTLIRTIIDGYKKQEQEIKQQALLEERWRRIVSVLEGNSLFTLPVYDEAFCTFLGKAFRPNPAFLWLECTNGQDCGELLLKYGIATREGPSFGVSSAFVRLSLLDRDPLFDLLLQRLASIR</sequence>
<proteinExistence type="inferred from homology"/>
<dbReference type="Gene3D" id="2.10.25.30">
    <property type="entry name" value="EGF-like, alliinase"/>
    <property type="match status" value="1"/>
</dbReference>
<evidence type="ECO:0000259" key="4">
    <source>
        <dbReference type="Pfam" id="PF04864"/>
    </source>
</evidence>
<dbReference type="InterPro" id="IPR015422">
    <property type="entry name" value="PyrdxlP-dep_Trfase_small"/>
</dbReference>